<accession>A0ACB6SDZ8</accession>
<gene>
    <name evidence="1" type="ORF">BU25DRAFT_146074</name>
</gene>
<dbReference type="Proteomes" id="UP000799754">
    <property type="component" value="Unassembled WGS sequence"/>
</dbReference>
<name>A0ACB6SDZ8_9PLEO</name>
<evidence type="ECO:0000313" key="2">
    <source>
        <dbReference type="Proteomes" id="UP000799754"/>
    </source>
</evidence>
<protein>
    <submittedName>
        <fullName evidence="1">Uncharacterized protein</fullName>
    </submittedName>
</protein>
<comment type="caution">
    <text evidence="1">The sequence shown here is derived from an EMBL/GenBank/DDBJ whole genome shotgun (WGS) entry which is preliminary data.</text>
</comment>
<keyword evidence="2" id="KW-1185">Reference proteome</keyword>
<reference evidence="1" key="1">
    <citation type="journal article" date="2020" name="Stud. Mycol.">
        <title>101 Dothideomycetes genomes: a test case for predicting lifestyles and emergence of pathogens.</title>
        <authorList>
            <person name="Haridas S."/>
            <person name="Albert R."/>
            <person name="Binder M."/>
            <person name="Bloem J."/>
            <person name="Labutti K."/>
            <person name="Salamov A."/>
            <person name="Andreopoulos B."/>
            <person name="Baker S."/>
            <person name="Barry K."/>
            <person name="Bills G."/>
            <person name="Bluhm B."/>
            <person name="Cannon C."/>
            <person name="Castanera R."/>
            <person name="Culley D."/>
            <person name="Daum C."/>
            <person name="Ezra D."/>
            <person name="Gonzalez J."/>
            <person name="Henrissat B."/>
            <person name="Kuo A."/>
            <person name="Liang C."/>
            <person name="Lipzen A."/>
            <person name="Lutzoni F."/>
            <person name="Magnuson J."/>
            <person name="Mondo S."/>
            <person name="Nolan M."/>
            <person name="Ohm R."/>
            <person name="Pangilinan J."/>
            <person name="Park H.-J."/>
            <person name="Ramirez L."/>
            <person name="Alfaro M."/>
            <person name="Sun H."/>
            <person name="Tritt A."/>
            <person name="Yoshinaga Y."/>
            <person name="Zwiers L.-H."/>
            <person name="Turgeon B."/>
            <person name="Goodwin S."/>
            <person name="Spatafora J."/>
            <person name="Crous P."/>
            <person name="Grigoriev I."/>
        </authorList>
    </citation>
    <scope>NUCLEOTIDE SEQUENCE</scope>
    <source>
        <strain evidence="1">CBS 525.71</strain>
    </source>
</reference>
<evidence type="ECO:0000313" key="1">
    <source>
        <dbReference type="EMBL" id="KAF2632269.1"/>
    </source>
</evidence>
<organism evidence="1 2">
    <name type="scientific">Macroventuria anomochaeta</name>
    <dbReference type="NCBI Taxonomy" id="301207"/>
    <lineage>
        <taxon>Eukaryota</taxon>
        <taxon>Fungi</taxon>
        <taxon>Dikarya</taxon>
        <taxon>Ascomycota</taxon>
        <taxon>Pezizomycotina</taxon>
        <taxon>Dothideomycetes</taxon>
        <taxon>Pleosporomycetidae</taxon>
        <taxon>Pleosporales</taxon>
        <taxon>Pleosporineae</taxon>
        <taxon>Didymellaceae</taxon>
        <taxon>Macroventuria</taxon>
    </lineage>
</organism>
<proteinExistence type="predicted"/>
<sequence length="193" mass="20833">MAPTPVDNNLSAEPSSTSKPEANYWQPANIAFTTVASALALGVILATIAFFVYRHRQHKKIGQTTPAKESLLEGDERKSSMFSRERVSSVTVYVDNADTNTAYKRVSQEPAPLVPLHINTQTPKPAASVGSDISAVSRNSNSTFSTMMLSPVSEGSRPAGRQRSTSTSSIRYYAVTPTDNTIPVPKIVRTSSD</sequence>
<dbReference type="EMBL" id="MU006703">
    <property type="protein sequence ID" value="KAF2632269.1"/>
    <property type="molecule type" value="Genomic_DNA"/>
</dbReference>